<dbReference type="InterPro" id="IPR051673">
    <property type="entry name" value="SSDNA_exonuclease_RecJ"/>
</dbReference>
<accession>A0A1G2BQ91</accession>
<dbReference type="InterPro" id="IPR038763">
    <property type="entry name" value="DHH_sf"/>
</dbReference>
<dbReference type="Pfam" id="PF02272">
    <property type="entry name" value="DHHA1"/>
    <property type="match status" value="1"/>
</dbReference>
<dbReference type="PANTHER" id="PTHR30255:SF2">
    <property type="entry name" value="SINGLE-STRANDED-DNA-SPECIFIC EXONUCLEASE RECJ"/>
    <property type="match status" value="1"/>
</dbReference>
<reference evidence="9 10" key="1">
    <citation type="journal article" date="2016" name="Nat. Commun.">
        <title>Thousands of microbial genomes shed light on interconnected biogeochemical processes in an aquifer system.</title>
        <authorList>
            <person name="Anantharaman K."/>
            <person name="Brown C.T."/>
            <person name="Hug L.A."/>
            <person name="Sharon I."/>
            <person name="Castelle C.J."/>
            <person name="Probst A.J."/>
            <person name="Thomas B.C."/>
            <person name="Singh A."/>
            <person name="Wilkins M.J."/>
            <person name="Karaoz U."/>
            <person name="Brodie E.L."/>
            <person name="Williams K.H."/>
            <person name="Hubbard S.S."/>
            <person name="Banfield J.F."/>
        </authorList>
    </citation>
    <scope>NUCLEOTIDE SEQUENCE [LARGE SCALE GENOMIC DNA]</scope>
</reference>
<dbReference type="GO" id="GO:0008409">
    <property type="term" value="F:5'-3' exonuclease activity"/>
    <property type="evidence" value="ECO:0007669"/>
    <property type="project" value="InterPro"/>
</dbReference>
<dbReference type="PANTHER" id="PTHR30255">
    <property type="entry name" value="SINGLE-STRANDED-DNA-SPECIFIC EXONUCLEASE RECJ"/>
    <property type="match status" value="1"/>
</dbReference>
<dbReference type="NCBIfam" id="TIGR00644">
    <property type="entry name" value="recJ"/>
    <property type="match status" value="1"/>
</dbReference>
<dbReference type="Gene3D" id="2.40.50.460">
    <property type="match status" value="1"/>
</dbReference>
<protein>
    <recommendedName>
        <fullName evidence="2">Single-stranded-DNA-specific exonuclease RecJ</fullName>
    </recommendedName>
</protein>
<gene>
    <name evidence="9" type="ORF">A3B30_04205</name>
</gene>
<dbReference type="GO" id="GO:0006310">
    <property type="term" value="P:DNA recombination"/>
    <property type="evidence" value="ECO:0007669"/>
    <property type="project" value="InterPro"/>
</dbReference>
<dbReference type="STRING" id="1798551.A3B30_04205"/>
<evidence type="ECO:0000256" key="2">
    <source>
        <dbReference type="ARBA" id="ARBA00019841"/>
    </source>
</evidence>
<evidence type="ECO:0000256" key="5">
    <source>
        <dbReference type="ARBA" id="ARBA00022839"/>
    </source>
</evidence>
<evidence type="ECO:0000259" key="6">
    <source>
        <dbReference type="Pfam" id="PF01368"/>
    </source>
</evidence>
<evidence type="ECO:0000259" key="7">
    <source>
        <dbReference type="Pfam" id="PF02272"/>
    </source>
</evidence>
<dbReference type="GO" id="GO:0006281">
    <property type="term" value="P:DNA repair"/>
    <property type="evidence" value="ECO:0007669"/>
    <property type="project" value="InterPro"/>
</dbReference>
<dbReference type="SUPFAM" id="SSF64182">
    <property type="entry name" value="DHH phosphoesterases"/>
    <property type="match status" value="1"/>
</dbReference>
<comment type="caution">
    <text evidence="9">The sequence shown here is derived from an EMBL/GenBank/DDBJ whole genome shotgun (WGS) entry which is preliminary data.</text>
</comment>
<evidence type="ECO:0000256" key="1">
    <source>
        <dbReference type="ARBA" id="ARBA00005915"/>
    </source>
</evidence>
<dbReference type="InterPro" id="IPR001667">
    <property type="entry name" value="DDH_dom"/>
</dbReference>
<sequence>MKIVTSPTPPSDFVRDFPEYPSVIQRLLYRRGLTSQELIDDFLDPQFSQLADPFLFQDMQKASARIYDAAQKGELIAVYGDYDADGVCGAAILQTTLSLLSAKVVCYIPHRDKEGYGLNTAAIDYLAKQGAKLIITCDCGISNTSEVDYAAGQAIDVIVTDHHLIPEQLPRALAIIHPKRASETYPCKFLSGGGVAYTLVRGLLRDERCRLTDVQKESHEKWLLDLVAIATVADMVELAGENRTIVKFGLMVLAKGRRLGMQELYRASRIDPHRLSAQTIGFQIAPRINAAGRMDHANTAYALLTTENRDEAARLARLIESQNKDRQKLTEHMYRVATTQIASQSGPVLFFFDPGWTAGLTGLLASRLSRELERAVFVMGSQDQLIVGSGRAPEHVNIMDCLVSVKSMLKSFGGHPQACGYRMASNRKDEFVRAVQAYFLEHLDRMAIPQRDSYAADAILTLPDITWEFADWLSKFEPYGQTNPEPVFVAENVKIAQCRDMGKDGSHQQLLLTQAQKSIKAVIFKPKQKLERGSIRDIAFNVRINEWNGNRELRLEVRDVL</sequence>
<evidence type="ECO:0000256" key="4">
    <source>
        <dbReference type="ARBA" id="ARBA00022801"/>
    </source>
</evidence>
<dbReference type="InterPro" id="IPR041122">
    <property type="entry name" value="RecJ_OB"/>
</dbReference>
<dbReference type="Gene3D" id="3.90.1640.30">
    <property type="match status" value="1"/>
</dbReference>
<keyword evidence="5 9" id="KW-0269">Exonuclease</keyword>
<feature type="domain" description="DDH" evidence="6">
    <location>
        <begin position="76"/>
        <end position="231"/>
    </location>
</feature>
<dbReference type="Pfam" id="PF01368">
    <property type="entry name" value="DHH"/>
    <property type="match status" value="1"/>
</dbReference>
<name>A0A1G2BQ91_9BACT</name>
<dbReference type="InterPro" id="IPR004610">
    <property type="entry name" value="RecJ"/>
</dbReference>
<dbReference type="AlphaFoldDB" id="A0A1G2BQ91"/>
<dbReference type="Proteomes" id="UP000178248">
    <property type="component" value="Unassembled WGS sequence"/>
</dbReference>
<evidence type="ECO:0000313" key="9">
    <source>
        <dbReference type="EMBL" id="OGY91278.1"/>
    </source>
</evidence>
<feature type="domain" description="RecJ OB" evidence="8">
    <location>
        <begin position="457"/>
        <end position="559"/>
    </location>
</feature>
<comment type="similarity">
    <text evidence="1">Belongs to the RecJ family.</text>
</comment>
<dbReference type="InterPro" id="IPR003156">
    <property type="entry name" value="DHHA1_dom"/>
</dbReference>
<evidence type="ECO:0000256" key="3">
    <source>
        <dbReference type="ARBA" id="ARBA00022722"/>
    </source>
</evidence>
<keyword evidence="3" id="KW-0540">Nuclease</keyword>
<keyword evidence="4" id="KW-0378">Hydrolase</keyword>
<organism evidence="9 10">
    <name type="scientific">Candidatus Komeilibacteria bacterium RIFCSPLOWO2_01_FULL_52_15</name>
    <dbReference type="NCBI Taxonomy" id="1798551"/>
    <lineage>
        <taxon>Bacteria</taxon>
        <taxon>Candidatus Komeiliibacteriota</taxon>
    </lineage>
</organism>
<evidence type="ECO:0000259" key="8">
    <source>
        <dbReference type="Pfam" id="PF17768"/>
    </source>
</evidence>
<proteinExistence type="inferred from homology"/>
<dbReference type="GO" id="GO:0003676">
    <property type="term" value="F:nucleic acid binding"/>
    <property type="evidence" value="ECO:0007669"/>
    <property type="project" value="InterPro"/>
</dbReference>
<feature type="domain" description="DHHA1" evidence="7">
    <location>
        <begin position="348"/>
        <end position="439"/>
    </location>
</feature>
<dbReference type="Pfam" id="PF17768">
    <property type="entry name" value="RecJ_OB"/>
    <property type="match status" value="1"/>
</dbReference>
<evidence type="ECO:0000313" key="10">
    <source>
        <dbReference type="Proteomes" id="UP000178248"/>
    </source>
</evidence>
<dbReference type="EMBL" id="MHKM01000024">
    <property type="protein sequence ID" value="OGY91278.1"/>
    <property type="molecule type" value="Genomic_DNA"/>
</dbReference>